<keyword evidence="2" id="KW-1185">Reference proteome</keyword>
<evidence type="ECO:0000313" key="1">
    <source>
        <dbReference type="EMBL" id="EGD98013.1"/>
    </source>
</evidence>
<proteinExistence type="predicted"/>
<protein>
    <submittedName>
        <fullName evidence="1">Uncharacterized protein</fullName>
    </submittedName>
</protein>
<organism evidence="1 2">
    <name type="scientific">Trichophyton tonsurans (strain CBS 112818)</name>
    <name type="common">Scalp ringworm fungus</name>
    <dbReference type="NCBI Taxonomy" id="647933"/>
    <lineage>
        <taxon>Eukaryota</taxon>
        <taxon>Fungi</taxon>
        <taxon>Dikarya</taxon>
        <taxon>Ascomycota</taxon>
        <taxon>Pezizomycotina</taxon>
        <taxon>Eurotiomycetes</taxon>
        <taxon>Eurotiomycetidae</taxon>
        <taxon>Onygenales</taxon>
        <taxon>Arthrodermataceae</taxon>
        <taxon>Trichophyton</taxon>
    </lineage>
</organism>
<name>F2S2W1_TRIT1</name>
<sequence length="236" mass="26514">MGIKTQILSVKTCSLIGGIWLLISRGLKSRGAVWPPGDFNIKKGFFLLSRPRHWMLYLYYYEHGISLDKKSLCCTSPDAEELSKNQQQDSLFSCTFPKIPTYFDQNGAEGSSATDEQLGLQRFEPVDGWRCALGSLYLSNEHLLGHYDAPPHRYGRSQFQLFDHLKALEQCVDQTRVQCCLLKSGTGAPPLQGPALWNGVNAATKLWPAAHAYKRGAVIPVDRLMFLQVGYQMLIE</sequence>
<dbReference type="EMBL" id="GG698506">
    <property type="protein sequence ID" value="EGD98013.1"/>
    <property type="molecule type" value="Genomic_DNA"/>
</dbReference>
<evidence type="ECO:0000313" key="2">
    <source>
        <dbReference type="Proteomes" id="UP000009172"/>
    </source>
</evidence>
<dbReference type="AlphaFoldDB" id="F2S2W1"/>
<gene>
    <name evidence="1" type="ORF">TESG_05310</name>
</gene>
<accession>F2S2W1</accession>
<reference evidence="2" key="1">
    <citation type="journal article" date="2012" name="MBio">
        <title>Comparative genome analysis of Trichophyton rubrum and related dermatophytes reveals candidate genes involved in infection.</title>
        <authorList>
            <person name="Martinez D.A."/>
            <person name="Oliver B.G."/>
            <person name="Graeser Y."/>
            <person name="Goldberg J.M."/>
            <person name="Li W."/>
            <person name="Martinez-Rossi N.M."/>
            <person name="Monod M."/>
            <person name="Shelest E."/>
            <person name="Barton R.C."/>
            <person name="Birch E."/>
            <person name="Brakhage A.A."/>
            <person name="Chen Z."/>
            <person name="Gurr S.J."/>
            <person name="Heiman D."/>
            <person name="Heitman J."/>
            <person name="Kosti I."/>
            <person name="Rossi A."/>
            <person name="Saif S."/>
            <person name="Samalova M."/>
            <person name="Saunders C.W."/>
            <person name="Shea T."/>
            <person name="Summerbell R.C."/>
            <person name="Xu J."/>
            <person name="Young S."/>
            <person name="Zeng Q."/>
            <person name="Birren B.W."/>
            <person name="Cuomo C.A."/>
            <person name="White T.C."/>
        </authorList>
    </citation>
    <scope>NUCLEOTIDE SEQUENCE [LARGE SCALE GENOMIC DNA]</scope>
    <source>
        <strain evidence="2">CBS 112818</strain>
    </source>
</reference>
<dbReference type="Proteomes" id="UP000009172">
    <property type="component" value="Unassembled WGS sequence"/>
</dbReference>
<dbReference type="HOGENOM" id="CLU_1176152_0_0_1"/>